<proteinExistence type="predicted"/>
<feature type="transmembrane region" description="Helical" evidence="1">
    <location>
        <begin position="6"/>
        <end position="30"/>
    </location>
</feature>
<comment type="caution">
    <text evidence="2">The sequence shown here is derived from an EMBL/GenBank/DDBJ whole genome shotgun (WGS) entry which is preliminary data.</text>
</comment>
<organism evidence="2 3">
    <name type="scientific">Limosilactobacillus reuteri</name>
    <name type="common">Lactobacillus reuteri</name>
    <dbReference type="NCBI Taxonomy" id="1598"/>
    <lineage>
        <taxon>Bacteria</taxon>
        <taxon>Bacillati</taxon>
        <taxon>Bacillota</taxon>
        <taxon>Bacilli</taxon>
        <taxon>Lactobacillales</taxon>
        <taxon>Lactobacillaceae</taxon>
        <taxon>Limosilactobacillus</taxon>
    </lineage>
</organism>
<protein>
    <submittedName>
        <fullName evidence="2">Uncharacterized protein</fullName>
    </submittedName>
</protein>
<dbReference type="EMBL" id="NFHN01000010">
    <property type="protein sequence ID" value="OUN49070.1"/>
    <property type="molecule type" value="Genomic_DNA"/>
</dbReference>
<evidence type="ECO:0000313" key="2">
    <source>
        <dbReference type="EMBL" id="OUN49070.1"/>
    </source>
</evidence>
<keyword evidence="1" id="KW-0812">Transmembrane</keyword>
<name>A0A1Y3UUN9_LIMRT</name>
<gene>
    <name evidence="2" type="ORF">B5G22_03715</name>
</gene>
<accession>A0A1Y3UUN9</accession>
<sequence length="62" mass="7153">MTIRQWIALILISPVVLIFWIVTAFEILFYPYTAIVVGLIANGRWIKFHEYLNDVVGRPFGG</sequence>
<dbReference type="AlphaFoldDB" id="A0A1Y3UUN9"/>
<reference evidence="3" key="1">
    <citation type="submission" date="2017-04" db="EMBL/GenBank/DDBJ databases">
        <title>Function of individual gut microbiota members based on whole genome sequencing of pure cultures obtained from chicken caecum.</title>
        <authorList>
            <person name="Medvecky M."/>
            <person name="Cejkova D."/>
            <person name="Polansky O."/>
            <person name="Karasova D."/>
            <person name="Kubasova T."/>
            <person name="Cizek A."/>
            <person name="Rychlik I."/>
        </authorList>
    </citation>
    <scope>NUCLEOTIDE SEQUENCE [LARGE SCALE GENOMIC DNA]</scope>
    <source>
        <strain evidence="3">An71</strain>
    </source>
</reference>
<evidence type="ECO:0000313" key="3">
    <source>
        <dbReference type="Proteomes" id="UP000195868"/>
    </source>
</evidence>
<keyword evidence="1" id="KW-1133">Transmembrane helix</keyword>
<evidence type="ECO:0000256" key="1">
    <source>
        <dbReference type="SAM" id="Phobius"/>
    </source>
</evidence>
<keyword evidence="1" id="KW-0472">Membrane</keyword>
<dbReference type="Proteomes" id="UP000195868">
    <property type="component" value="Unassembled WGS sequence"/>
</dbReference>